<keyword evidence="6" id="KW-0187">Copper transport</keyword>
<evidence type="ECO:0000256" key="1">
    <source>
        <dbReference type="ARBA" id="ARBA00004141"/>
    </source>
</evidence>
<feature type="transmembrane region" description="Helical" evidence="6">
    <location>
        <begin position="68"/>
        <end position="87"/>
    </location>
</feature>
<comment type="similarity">
    <text evidence="2 6">Belongs to the copper transporter (Ctr) (TC 1.A.56) family. SLC31A subfamily.</text>
</comment>
<dbReference type="InParanoid" id="C0NSW0"/>
<dbReference type="HOGENOM" id="CLU_079690_0_1_1"/>
<dbReference type="VEuPathDB" id="FungiDB:I7I50_05940"/>
<evidence type="ECO:0000313" key="7">
    <source>
        <dbReference type="EMBL" id="EEH05121.1"/>
    </source>
</evidence>
<dbReference type="AlphaFoldDB" id="C0NSW0"/>
<evidence type="ECO:0000256" key="3">
    <source>
        <dbReference type="ARBA" id="ARBA00022692"/>
    </source>
</evidence>
<dbReference type="GO" id="GO:0016020">
    <property type="term" value="C:membrane"/>
    <property type="evidence" value="ECO:0007669"/>
    <property type="project" value="UniProtKB-SubCell"/>
</dbReference>
<dbReference type="Proteomes" id="UP000001631">
    <property type="component" value="Unassembled WGS sequence"/>
</dbReference>
<dbReference type="GO" id="GO:0005375">
    <property type="term" value="F:copper ion transmembrane transporter activity"/>
    <property type="evidence" value="ECO:0007669"/>
    <property type="project" value="UniProtKB-UniRule"/>
</dbReference>
<keyword evidence="8" id="KW-1185">Reference proteome</keyword>
<dbReference type="Pfam" id="PF04145">
    <property type="entry name" value="Ctr"/>
    <property type="match status" value="1"/>
</dbReference>
<keyword evidence="6" id="KW-0186">Copper</keyword>
<keyword evidence="4 6" id="KW-1133">Transmembrane helix</keyword>
<name>C0NSW0_AJECG</name>
<gene>
    <name evidence="7" type="ORF">HCBG_06240</name>
</gene>
<dbReference type="EMBL" id="GG663371">
    <property type="protein sequence ID" value="EEH05121.1"/>
    <property type="molecule type" value="Genomic_DNA"/>
</dbReference>
<evidence type="ECO:0000256" key="2">
    <source>
        <dbReference type="ARBA" id="ARBA00006921"/>
    </source>
</evidence>
<dbReference type="InterPro" id="IPR007274">
    <property type="entry name" value="Cop_transporter"/>
</dbReference>
<dbReference type="FunCoup" id="C0NSW0">
    <property type="interactions" value="27"/>
</dbReference>
<keyword evidence="6" id="KW-0813">Transport</keyword>
<keyword evidence="3 6" id="KW-0812">Transmembrane</keyword>
<protein>
    <recommendedName>
        <fullName evidence="6">Copper transport protein</fullName>
    </recommendedName>
</protein>
<proteinExistence type="inferred from homology"/>
<comment type="subcellular location">
    <subcellularLocation>
        <location evidence="1 6">Membrane</location>
        <topology evidence="1 6">Multi-pass membrane protein</topology>
    </subcellularLocation>
</comment>
<keyword evidence="5 6" id="KW-0472">Membrane</keyword>
<evidence type="ECO:0000256" key="4">
    <source>
        <dbReference type="ARBA" id="ARBA00022989"/>
    </source>
</evidence>
<sequence>MDMQSMSSGAPMPTPSAAANMSGMQMGSSMGGMHMGGMGNGCKISMLWNWTVLNACFVSSHWRITSTAMFVGSCIGVILLVMLLQFLRRASYEFDRYVAGKSNFYTGRLQRVITSPKQTAPGLESPTETSANAIKRPLSRSLLQHTAKSMLFTMQFGLAYFIMLLAMYYNGFIYISILIGAFLGSFVFTWNTDAENDASKVTGNLCYVDPQLAIDVAGVLGTLGRLHKMIIMKKDTVILGLSARR</sequence>
<keyword evidence="6" id="KW-0406">Ion transport</keyword>
<reference evidence="7" key="1">
    <citation type="submission" date="2009-02" db="EMBL/GenBank/DDBJ databases">
        <title>The Genome Sequence of Ajellomyces capsulatus strain G186AR.</title>
        <authorList>
            <consortium name="The Broad Institute Genome Sequencing Platform"/>
            <person name="Champion M."/>
            <person name="Cuomo C."/>
            <person name="Ma L.-J."/>
            <person name="Henn M.R."/>
            <person name="Sil A."/>
            <person name="Goldman B."/>
            <person name="Young S.K."/>
            <person name="Kodira C.D."/>
            <person name="Zeng Q."/>
            <person name="Koehrsen M."/>
            <person name="Alvarado L."/>
            <person name="Berlin A."/>
            <person name="Borenstein D."/>
            <person name="Chen Z."/>
            <person name="Engels R."/>
            <person name="Freedman E."/>
            <person name="Gellesch M."/>
            <person name="Goldberg J."/>
            <person name="Griggs A."/>
            <person name="Gujja S."/>
            <person name="Heiman D."/>
            <person name="Hepburn T."/>
            <person name="Howarth C."/>
            <person name="Jen D."/>
            <person name="Larson L."/>
            <person name="Lewis B."/>
            <person name="Mehta T."/>
            <person name="Park D."/>
            <person name="Pearson M."/>
            <person name="Roberts A."/>
            <person name="Saif S."/>
            <person name="Shea T."/>
            <person name="Shenoy N."/>
            <person name="Sisk P."/>
            <person name="Stolte C."/>
            <person name="Sykes S."/>
            <person name="Walk T."/>
            <person name="White J."/>
            <person name="Yandava C."/>
            <person name="Klein B."/>
            <person name="McEwen J.G."/>
            <person name="Puccia R."/>
            <person name="Goldman G.H."/>
            <person name="Felipe M.S."/>
            <person name="Nino-Vega G."/>
            <person name="San-Blas G."/>
            <person name="Taylor J."/>
            <person name="Mendoza L."/>
            <person name="Galagan J."/>
            <person name="Nusbaum C."/>
            <person name="Birren B."/>
        </authorList>
    </citation>
    <scope>NUCLEOTIDE SEQUENCE</scope>
    <source>
        <strain evidence="7">G186AR</strain>
    </source>
</reference>
<accession>C0NSW0</accession>
<dbReference type="GeneID" id="69039256"/>
<dbReference type="PANTHER" id="PTHR12483">
    <property type="entry name" value="SOLUTE CARRIER FAMILY 31 COPPER TRANSPORTERS"/>
    <property type="match status" value="1"/>
</dbReference>
<evidence type="ECO:0000313" key="8">
    <source>
        <dbReference type="Proteomes" id="UP000001631"/>
    </source>
</evidence>
<organism evidence="7 8">
    <name type="scientific">Ajellomyces capsulatus (strain G186AR / H82 / ATCC MYA-2454 / RMSCC 2432)</name>
    <name type="common">Darling's disease fungus</name>
    <name type="synonym">Histoplasma capsulatum</name>
    <dbReference type="NCBI Taxonomy" id="447093"/>
    <lineage>
        <taxon>Eukaryota</taxon>
        <taxon>Fungi</taxon>
        <taxon>Dikarya</taxon>
        <taxon>Ascomycota</taxon>
        <taxon>Pezizomycotina</taxon>
        <taxon>Eurotiomycetes</taxon>
        <taxon>Eurotiomycetidae</taxon>
        <taxon>Onygenales</taxon>
        <taxon>Ajellomycetaceae</taxon>
        <taxon>Histoplasma</taxon>
    </lineage>
</organism>
<dbReference type="PANTHER" id="PTHR12483:SF73">
    <property type="entry name" value="COPPER TRANSPORT PROTEIN CTR3"/>
    <property type="match status" value="1"/>
</dbReference>
<evidence type="ECO:0000256" key="6">
    <source>
        <dbReference type="RuleBase" id="RU367022"/>
    </source>
</evidence>
<dbReference type="STRING" id="447093.C0NSW0"/>
<dbReference type="RefSeq" id="XP_045285602.1">
    <property type="nucleotide sequence ID" value="XM_045433289.1"/>
</dbReference>
<evidence type="ECO:0000256" key="5">
    <source>
        <dbReference type="ARBA" id="ARBA00023136"/>
    </source>
</evidence>